<reference evidence="1" key="1">
    <citation type="journal article" date="2014" name="Front. Microbiol.">
        <title>High frequency of phylogenetically diverse reductive dehalogenase-homologous genes in deep subseafloor sedimentary metagenomes.</title>
        <authorList>
            <person name="Kawai M."/>
            <person name="Futagami T."/>
            <person name="Toyoda A."/>
            <person name="Takaki Y."/>
            <person name="Nishi S."/>
            <person name="Hori S."/>
            <person name="Arai W."/>
            <person name="Tsubouchi T."/>
            <person name="Morono Y."/>
            <person name="Uchiyama I."/>
            <person name="Ito T."/>
            <person name="Fujiyama A."/>
            <person name="Inagaki F."/>
            <person name="Takami H."/>
        </authorList>
    </citation>
    <scope>NUCLEOTIDE SEQUENCE</scope>
    <source>
        <strain evidence="1">Expedition CK06-06</strain>
    </source>
</reference>
<evidence type="ECO:0000313" key="1">
    <source>
        <dbReference type="EMBL" id="GAG85102.1"/>
    </source>
</evidence>
<name>X1BVD2_9ZZZZ</name>
<sequence>MQCWVTQGMLNLEAHPYVASGARGRKPVQLPEEGRKERLAIIRRRASYVQRLRKAVEEGNMDKVVKIFSRIDVLKEEIESLGGVPKSWE</sequence>
<comment type="caution">
    <text evidence="1">The sequence shown here is derived from an EMBL/GenBank/DDBJ whole genome shotgun (WGS) entry which is preliminary data.</text>
</comment>
<dbReference type="AlphaFoldDB" id="X1BVD2"/>
<dbReference type="EMBL" id="BART01015485">
    <property type="protein sequence ID" value="GAG85102.1"/>
    <property type="molecule type" value="Genomic_DNA"/>
</dbReference>
<proteinExistence type="predicted"/>
<protein>
    <submittedName>
        <fullName evidence="1">Uncharacterized protein</fullName>
    </submittedName>
</protein>
<accession>X1BVD2</accession>
<gene>
    <name evidence="1" type="ORF">S01H4_30059</name>
</gene>
<organism evidence="1">
    <name type="scientific">marine sediment metagenome</name>
    <dbReference type="NCBI Taxonomy" id="412755"/>
    <lineage>
        <taxon>unclassified sequences</taxon>
        <taxon>metagenomes</taxon>
        <taxon>ecological metagenomes</taxon>
    </lineage>
</organism>